<organism evidence="6 7">
    <name type="scientific">Streptomyces venezuelae</name>
    <dbReference type="NCBI Taxonomy" id="54571"/>
    <lineage>
        <taxon>Bacteria</taxon>
        <taxon>Bacillati</taxon>
        <taxon>Actinomycetota</taxon>
        <taxon>Actinomycetes</taxon>
        <taxon>Kitasatosporales</taxon>
        <taxon>Streptomycetaceae</taxon>
        <taxon>Streptomyces</taxon>
    </lineage>
</organism>
<sequence>METHNQGVWTTYGAHQIARGIELPELDRWDWDIPAAGPGTELFGDVKGLRVLDLGSGLGRHAARMAALGAQVSAVDSSPTQHQRAAARYPDTPGLRLECADAVAHLHTADPYDLVYSVSGVPFTDPRRLLPALANGIRPGGRLLFSALHTNSHGDGPATEVTARSEVLRLPGTNEEHPVHMWVLTPTLWEDLLGEHGFILESVTAIDSPQPGNSVSYRLYAARRPERVPSRPRTGTPPAPNCAIGVGVIVPGADGVLLGQHRRGTWELPGGTVEPGETFAEAAVRELYEEAGLVAEPGDALELGTLLDRVGDVVRLTVPVLVRRWSGVPQQREEAIGSWRFWPRSALPQPLFVPSAQCLTAWDHRLPLDHPPARFQPYSPGHA</sequence>
<dbReference type="SUPFAM" id="SSF55811">
    <property type="entry name" value="Nudix"/>
    <property type="match status" value="1"/>
</dbReference>
<evidence type="ECO:0000313" key="7">
    <source>
        <dbReference type="Proteomes" id="UP000325211"/>
    </source>
</evidence>
<feature type="domain" description="Nudix hydrolase" evidence="5">
    <location>
        <begin position="239"/>
        <end position="365"/>
    </location>
</feature>
<dbReference type="Pfam" id="PF13649">
    <property type="entry name" value="Methyltransf_25"/>
    <property type="match status" value="1"/>
</dbReference>
<evidence type="ECO:0000256" key="2">
    <source>
        <dbReference type="ARBA" id="ARBA00005582"/>
    </source>
</evidence>
<reference evidence="6 7" key="1">
    <citation type="submission" date="2018-05" db="EMBL/GenBank/DDBJ databases">
        <title>Streptomyces venezuelae.</title>
        <authorList>
            <person name="Kim W."/>
            <person name="Lee N."/>
            <person name="Cho B.-K."/>
        </authorList>
    </citation>
    <scope>NUCLEOTIDE SEQUENCE [LARGE SCALE GENOMIC DNA]</scope>
    <source>
        <strain evidence="6 7">ATCC 21782</strain>
    </source>
</reference>
<dbReference type="PRINTS" id="PR00502">
    <property type="entry name" value="NUDIXFAMILY"/>
</dbReference>
<protein>
    <submittedName>
        <fullName evidence="6">Methyltransferase</fullName>
    </submittedName>
</protein>
<evidence type="ECO:0000256" key="3">
    <source>
        <dbReference type="ARBA" id="ARBA00022801"/>
    </source>
</evidence>
<evidence type="ECO:0000256" key="4">
    <source>
        <dbReference type="RuleBase" id="RU003476"/>
    </source>
</evidence>
<keyword evidence="6" id="KW-0808">Transferase</keyword>
<evidence type="ECO:0000259" key="5">
    <source>
        <dbReference type="PROSITE" id="PS51462"/>
    </source>
</evidence>
<dbReference type="InterPro" id="IPR020084">
    <property type="entry name" value="NUDIX_hydrolase_CS"/>
</dbReference>
<dbReference type="InterPro" id="IPR029063">
    <property type="entry name" value="SAM-dependent_MTases_sf"/>
</dbReference>
<dbReference type="AlphaFoldDB" id="A0A5P2CVY9"/>
<evidence type="ECO:0000256" key="1">
    <source>
        <dbReference type="ARBA" id="ARBA00001946"/>
    </source>
</evidence>
<keyword evidence="6" id="KW-0489">Methyltransferase</keyword>
<dbReference type="GO" id="GO:0008168">
    <property type="term" value="F:methyltransferase activity"/>
    <property type="evidence" value="ECO:0007669"/>
    <property type="project" value="UniProtKB-KW"/>
</dbReference>
<dbReference type="GO" id="GO:0032259">
    <property type="term" value="P:methylation"/>
    <property type="evidence" value="ECO:0007669"/>
    <property type="project" value="UniProtKB-KW"/>
</dbReference>
<dbReference type="Pfam" id="PF00293">
    <property type="entry name" value="NUDIX"/>
    <property type="match status" value="1"/>
</dbReference>
<comment type="similarity">
    <text evidence="2 4">Belongs to the Nudix hydrolase family.</text>
</comment>
<dbReference type="GO" id="GO:0016787">
    <property type="term" value="F:hydrolase activity"/>
    <property type="evidence" value="ECO:0007669"/>
    <property type="project" value="UniProtKB-KW"/>
</dbReference>
<dbReference type="PANTHER" id="PTHR43046:SF14">
    <property type="entry name" value="MUTT_NUDIX FAMILY PROTEIN"/>
    <property type="match status" value="1"/>
</dbReference>
<dbReference type="PROSITE" id="PS51462">
    <property type="entry name" value="NUDIX"/>
    <property type="match status" value="1"/>
</dbReference>
<keyword evidence="3 4" id="KW-0378">Hydrolase</keyword>
<comment type="cofactor">
    <cofactor evidence="1">
        <name>Mg(2+)</name>
        <dbReference type="ChEBI" id="CHEBI:18420"/>
    </cofactor>
</comment>
<dbReference type="EMBL" id="CP029190">
    <property type="protein sequence ID" value="QES47005.1"/>
    <property type="molecule type" value="Genomic_DNA"/>
</dbReference>
<proteinExistence type="inferred from homology"/>
<dbReference type="OrthoDB" id="4035289at2"/>
<dbReference type="InterPro" id="IPR041698">
    <property type="entry name" value="Methyltransf_25"/>
</dbReference>
<dbReference type="PROSITE" id="PS00893">
    <property type="entry name" value="NUDIX_BOX"/>
    <property type="match status" value="1"/>
</dbReference>
<gene>
    <name evidence="6" type="ORF">DEJ50_03195</name>
</gene>
<dbReference type="RefSeq" id="WP_150211856.1">
    <property type="nucleotide sequence ID" value="NZ_CP029190.1"/>
</dbReference>
<dbReference type="Gene3D" id="3.90.79.10">
    <property type="entry name" value="Nucleoside Triphosphate Pyrophosphohydrolase"/>
    <property type="match status" value="1"/>
</dbReference>
<dbReference type="Proteomes" id="UP000325211">
    <property type="component" value="Chromosome"/>
</dbReference>
<dbReference type="PANTHER" id="PTHR43046">
    <property type="entry name" value="GDP-MANNOSE MANNOSYL HYDROLASE"/>
    <property type="match status" value="1"/>
</dbReference>
<dbReference type="SUPFAM" id="SSF53335">
    <property type="entry name" value="S-adenosyl-L-methionine-dependent methyltransferases"/>
    <property type="match status" value="1"/>
</dbReference>
<accession>A0A5P2CVY9</accession>
<dbReference type="CDD" id="cd02440">
    <property type="entry name" value="AdoMet_MTases"/>
    <property type="match status" value="1"/>
</dbReference>
<dbReference type="InterPro" id="IPR020476">
    <property type="entry name" value="Nudix_hydrolase"/>
</dbReference>
<evidence type="ECO:0000313" key="6">
    <source>
        <dbReference type="EMBL" id="QES47005.1"/>
    </source>
</evidence>
<dbReference type="Gene3D" id="3.40.50.150">
    <property type="entry name" value="Vaccinia Virus protein VP39"/>
    <property type="match status" value="1"/>
</dbReference>
<name>A0A5P2CVY9_STRVZ</name>
<dbReference type="InterPro" id="IPR000086">
    <property type="entry name" value="NUDIX_hydrolase_dom"/>
</dbReference>
<dbReference type="CDD" id="cd04678">
    <property type="entry name" value="NUDIX_MTH2_Nudt15"/>
    <property type="match status" value="1"/>
</dbReference>
<dbReference type="InterPro" id="IPR015797">
    <property type="entry name" value="NUDIX_hydrolase-like_dom_sf"/>
</dbReference>